<feature type="region of interest" description="Disordered" evidence="1">
    <location>
        <begin position="174"/>
        <end position="229"/>
    </location>
</feature>
<feature type="compositionally biased region" description="Polar residues" evidence="1">
    <location>
        <begin position="178"/>
        <end position="200"/>
    </location>
</feature>
<gene>
    <name evidence="2" type="ORF">E2C01_052517</name>
</gene>
<keyword evidence="3" id="KW-1185">Reference proteome</keyword>
<dbReference type="AlphaFoldDB" id="A0A5B7GLR3"/>
<sequence length="229" mass="25628">MPPRSPASQTQPVCAGQRFLLHTGRIQRQTVVAEIVVCRLCPAATTADITRIRRCVGTTLSYWLRTLRPAPRTKRLFLHGPPQSHHLLSHFLHLGLDDFSASLALLSHCYQFLPELFRQVLAQPLAVFHADQFFHSGSLPPDISLPLTSESAIVHAYSATSLAKLYHKTPDTTCYEPPSTQHSRATHTSNHWARQGTQKSLLQLPTPQQQLTYSQRRRQDSIQDGAAQG</sequence>
<reference evidence="2 3" key="1">
    <citation type="submission" date="2019-05" db="EMBL/GenBank/DDBJ databases">
        <title>Another draft genome of Portunus trituberculatus and its Hox gene families provides insights of decapod evolution.</title>
        <authorList>
            <person name="Jeong J.-H."/>
            <person name="Song I."/>
            <person name="Kim S."/>
            <person name="Choi T."/>
            <person name="Kim D."/>
            <person name="Ryu S."/>
            <person name="Kim W."/>
        </authorList>
    </citation>
    <scope>NUCLEOTIDE SEQUENCE [LARGE SCALE GENOMIC DNA]</scope>
    <source>
        <tissue evidence="2">Muscle</tissue>
    </source>
</reference>
<organism evidence="2 3">
    <name type="scientific">Portunus trituberculatus</name>
    <name type="common">Swimming crab</name>
    <name type="synonym">Neptunus trituberculatus</name>
    <dbReference type="NCBI Taxonomy" id="210409"/>
    <lineage>
        <taxon>Eukaryota</taxon>
        <taxon>Metazoa</taxon>
        <taxon>Ecdysozoa</taxon>
        <taxon>Arthropoda</taxon>
        <taxon>Crustacea</taxon>
        <taxon>Multicrustacea</taxon>
        <taxon>Malacostraca</taxon>
        <taxon>Eumalacostraca</taxon>
        <taxon>Eucarida</taxon>
        <taxon>Decapoda</taxon>
        <taxon>Pleocyemata</taxon>
        <taxon>Brachyura</taxon>
        <taxon>Eubrachyura</taxon>
        <taxon>Portunoidea</taxon>
        <taxon>Portunidae</taxon>
        <taxon>Portuninae</taxon>
        <taxon>Portunus</taxon>
    </lineage>
</organism>
<evidence type="ECO:0000256" key="1">
    <source>
        <dbReference type="SAM" id="MobiDB-lite"/>
    </source>
</evidence>
<name>A0A5B7GLR3_PORTR</name>
<proteinExistence type="predicted"/>
<protein>
    <submittedName>
        <fullName evidence="2">Uncharacterized protein</fullName>
    </submittedName>
</protein>
<dbReference type="Proteomes" id="UP000324222">
    <property type="component" value="Unassembled WGS sequence"/>
</dbReference>
<feature type="compositionally biased region" description="Low complexity" evidence="1">
    <location>
        <begin position="201"/>
        <end position="212"/>
    </location>
</feature>
<evidence type="ECO:0000313" key="2">
    <source>
        <dbReference type="EMBL" id="MPC58509.1"/>
    </source>
</evidence>
<evidence type="ECO:0000313" key="3">
    <source>
        <dbReference type="Proteomes" id="UP000324222"/>
    </source>
</evidence>
<accession>A0A5B7GLR3</accession>
<comment type="caution">
    <text evidence="2">The sequence shown here is derived from an EMBL/GenBank/DDBJ whole genome shotgun (WGS) entry which is preliminary data.</text>
</comment>
<dbReference type="EMBL" id="VSRR010015753">
    <property type="protein sequence ID" value="MPC58509.1"/>
    <property type="molecule type" value="Genomic_DNA"/>
</dbReference>